<reference evidence="3 4" key="1">
    <citation type="journal article" date="2024" name="Nat. Commun.">
        <title>Phylogenomics reveals the evolutionary origins of lichenization in chlorophyte algae.</title>
        <authorList>
            <person name="Puginier C."/>
            <person name="Libourel C."/>
            <person name="Otte J."/>
            <person name="Skaloud P."/>
            <person name="Haon M."/>
            <person name="Grisel S."/>
            <person name="Petersen M."/>
            <person name="Berrin J.G."/>
            <person name="Delaux P.M."/>
            <person name="Dal Grande F."/>
            <person name="Keller J."/>
        </authorList>
    </citation>
    <scope>NUCLEOTIDE SEQUENCE [LARGE SCALE GENOMIC DNA]</scope>
    <source>
        <strain evidence="3 4">SAG 2043</strain>
    </source>
</reference>
<protein>
    <submittedName>
        <fullName evidence="3">Uncharacterized protein</fullName>
    </submittedName>
</protein>
<dbReference type="PROSITE" id="PS51257">
    <property type="entry name" value="PROKAR_LIPOPROTEIN"/>
    <property type="match status" value="1"/>
</dbReference>
<feature type="compositionally biased region" description="Low complexity" evidence="1">
    <location>
        <begin position="519"/>
        <end position="545"/>
    </location>
</feature>
<feature type="compositionally biased region" description="Low complexity" evidence="1">
    <location>
        <begin position="411"/>
        <end position="464"/>
    </location>
</feature>
<dbReference type="EMBL" id="JALJOR010000008">
    <property type="protein sequence ID" value="KAK9813313.1"/>
    <property type="molecule type" value="Genomic_DNA"/>
</dbReference>
<feature type="compositionally biased region" description="Pro residues" evidence="1">
    <location>
        <begin position="483"/>
        <end position="493"/>
    </location>
</feature>
<dbReference type="AlphaFoldDB" id="A0AAW1PXH6"/>
<evidence type="ECO:0000313" key="3">
    <source>
        <dbReference type="EMBL" id="KAK9813313.1"/>
    </source>
</evidence>
<organism evidence="3 4">
    <name type="scientific">[Myrmecia] bisecta</name>
    <dbReference type="NCBI Taxonomy" id="41462"/>
    <lineage>
        <taxon>Eukaryota</taxon>
        <taxon>Viridiplantae</taxon>
        <taxon>Chlorophyta</taxon>
        <taxon>core chlorophytes</taxon>
        <taxon>Trebouxiophyceae</taxon>
        <taxon>Trebouxiales</taxon>
        <taxon>Trebouxiaceae</taxon>
        <taxon>Myrmecia</taxon>
    </lineage>
</organism>
<feature type="compositionally biased region" description="Low complexity" evidence="1">
    <location>
        <begin position="471"/>
        <end position="482"/>
    </location>
</feature>
<feature type="chain" id="PRO_5043486409" evidence="2">
    <location>
        <begin position="22"/>
        <end position="933"/>
    </location>
</feature>
<gene>
    <name evidence="3" type="ORF">WJX72_012358</name>
</gene>
<keyword evidence="4" id="KW-1185">Reference proteome</keyword>
<feature type="region of interest" description="Disordered" evidence="1">
    <location>
        <begin position="380"/>
        <end position="545"/>
    </location>
</feature>
<evidence type="ECO:0000256" key="2">
    <source>
        <dbReference type="SAM" id="SignalP"/>
    </source>
</evidence>
<keyword evidence="2" id="KW-0732">Signal</keyword>
<dbReference type="Proteomes" id="UP001489004">
    <property type="component" value="Unassembled WGS sequence"/>
</dbReference>
<evidence type="ECO:0000313" key="4">
    <source>
        <dbReference type="Proteomes" id="UP001489004"/>
    </source>
</evidence>
<accession>A0AAW1PXH6</accession>
<feature type="compositionally biased region" description="Low complexity" evidence="1">
    <location>
        <begin position="381"/>
        <end position="404"/>
    </location>
</feature>
<feature type="signal peptide" evidence="2">
    <location>
        <begin position="1"/>
        <end position="21"/>
    </location>
</feature>
<evidence type="ECO:0000256" key="1">
    <source>
        <dbReference type="SAM" id="MobiDB-lite"/>
    </source>
</evidence>
<name>A0AAW1PXH6_9CHLO</name>
<proteinExistence type="predicted"/>
<sequence length="933" mass="96173">MAKVQILAASLLLALWQVSSAAPAGLLVSCPVQTTVQVQSLSVQSLEPVATRSTEETAFTAWLYPSQASQPTPIYHCDNDTTVQVQIGRPLSIPGQGTLQLVKELDHVTVTAGGQSGTLPLPALATVTACKSKGLYIANIMQNDTDAGYYTGLASQFFPGLYPANSTAKDSFPLQFAGPTAIERCDCPNHRSVNSSWASLPPLPGGDKAFVNNFGVMMTGEFLVMRPADGVTGETAALFPTASDYHLVCLQHDDSAEMIIDGRSYYQSDSAPLDIAGFKQFCTPIMLRPGWHDVKLKYGNTPLDTFSVLRFFVVDAESVNTVNTNGTESYEIQWKGAGKCCTGSSTSPGCMAPLDCCRFRSTTPCDAAVAEVPSPGLAALPSVTPTSMPTSPAAPGSPAAGGSPAAPPRPATLSLPATPLPASAGATPPSRSSSGTLTQSSPPAGQPAAAPSSPSTQHAPAPSAIKDAGVKAPPKAASAASPQPAPPAQPPATAPLSPSGSNSGADVGSPQPPAPPFPAASFPASPPRGGSSSLGAAGPTAGSPAPAGAVLVRCDAFGSVCIAASTADAPIKTDIALLCNEQQALPATYRTQVVYPAGGGGWLSVSPLAGALSSNVPVNLQLTTSPQLAASGAHTAEVVLLQTFAADPGYEAEMGRVAVDYLGFGNRSVTFDNIIPTGDNSMANVTATFAVDFVGTPGSRASLAANLTTSASTVPVTCSLPGPSHTQGNMSYYQCDAQVPLKDMFECLQTDIVFDGSLSAVMERASPSNQEVCGSIQYTQSAEYCAAPVCQMYSVDMAFSGTVGLITDKQQALLVLVCTQDVKVCIDCFKVSGPSNGTIEYFNYVHNSNSSYHLMASWEQAYRGIVTIDAEAQRTESSCSFELKQASPCGGYKSVAPIEAVNFTVTDNVQVKAVAYKIIQECTLDGGSCSFAV</sequence>
<comment type="caution">
    <text evidence="3">The sequence shown here is derived from an EMBL/GenBank/DDBJ whole genome shotgun (WGS) entry which is preliminary data.</text>
</comment>